<dbReference type="Gene3D" id="3.40.50.300">
    <property type="entry name" value="P-loop containing nucleotide triphosphate hydrolases"/>
    <property type="match status" value="3"/>
</dbReference>
<dbReference type="GO" id="GO:0005829">
    <property type="term" value="C:cytosol"/>
    <property type="evidence" value="ECO:0007669"/>
    <property type="project" value="TreeGrafter"/>
</dbReference>
<keyword evidence="3 10" id="KW-0378">Hydrolase</keyword>
<feature type="domain" description="UvrD-like helicase C-terminal" evidence="14">
    <location>
        <begin position="291"/>
        <end position="549"/>
    </location>
</feature>
<dbReference type="KEGG" id="euz:DVS28_a1239"/>
<dbReference type="Pfam" id="PF00570">
    <property type="entry name" value="HRDC"/>
    <property type="match status" value="1"/>
</dbReference>
<evidence type="ECO:0000256" key="3">
    <source>
        <dbReference type="ARBA" id="ARBA00022801"/>
    </source>
</evidence>
<keyword evidence="5 10" id="KW-0067">ATP-binding</keyword>
<dbReference type="SUPFAM" id="SSF47819">
    <property type="entry name" value="HRDC-like"/>
    <property type="match status" value="1"/>
</dbReference>
<dbReference type="PROSITE" id="PS50967">
    <property type="entry name" value="HRDC"/>
    <property type="match status" value="1"/>
</dbReference>
<evidence type="ECO:0000256" key="8">
    <source>
        <dbReference type="ARBA" id="ARBA00034808"/>
    </source>
</evidence>
<keyword evidence="6" id="KW-0413">Isomerase</keyword>
<dbReference type="PROSITE" id="PS51198">
    <property type="entry name" value="UVRD_HELICASE_ATP_BIND"/>
    <property type="match status" value="1"/>
</dbReference>
<evidence type="ECO:0000256" key="5">
    <source>
        <dbReference type="ARBA" id="ARBA00022840"/>
    </source>
</evidence>
<evidence type="ECO:0000256" key="9">
    <source>
        <dbReference type="ARBA" id="ARBA00048988"/>
    </source>
</evidence>
<feature type="compositionally biased region" description="Basic residues" evidence="11">
    <location>
        <begin position="561"/>
        <end position="572"/>
    </location>
</feature>
<reference evidence="15 16" key="1">
    <citation type="submission" date="2018-09" db="EMBL/GenBank/DDBJ databases">
        <title>Complete genome sequence of Euzebya sp. DY32-46 isolated from seawater of Pacific Ocean.</title>
        <authorList>
            <person name="Xu L."/>
            <person name="Wu Y.-H."/>
            <person name="Xu X.-W."/>
        </authorList>
    </citation>
    <scope>NUCLEOTIDE SEQUENCE [LARGE SCALE GENOMIC DNA]</scope>
    <source>
        <strain evidence="15 16">DY32-46</strain>
    </source>
</reference>
<feature type="region of interest" description="Disordered" evidence="11">
    <location>
        <begin position="561"/>
        <end position="598"/>
    </location>
</feature>
<dbReference type="InterPro" id="IPR027417">
    <property type="entry name" value="P-loop_NTPase"/>
</dbReference>
<dbReference type="GO" id="GO:0016887">
    <property type="term" value="F:ATP hydrolysis activity"/>
    <property type="evidence" value="ECO:0007669"/>
    <property type="project" value="RHEA"/>
</dbReference>
<evidence type="ECO:0000256" key="4">
    <source>
        <dbReference type="ARBA" id="ARBA00022806"/>
    </source>
</evidence>
<dbReference type="Pfam" id="PF00580">
    <property type="entry name" value="UvrD-helicase"/>
    <property type="match status" value="1"/>
</dbReference>
<dbReference type="InterPro" id="IPR000212">
    <property type="entry name" value="DNA_helicase_UvrD/REP"/>
</dbReference>
<dbReference type="Gene3D" id="1.10.10.160">
    <property type="match status" value="1"/>
</dbReference>
<dbReference type="InterPro" id="IPR044876">
    <property type="entry name" value="HRDC_dom_sf"/>
</dbReference>
<protein>
    <recommendedName>
        <fullName evidence="8">DNA 3'-5' helicase</fullName>
        <ecNumber evidence="8">5.6.2.4</ecNumber>
    </recommendedName>
</protein>
<accession>A0A346XUP2</accession>
<evidence type="ECO:0000256" key="1">
    <source>
        <dbReference type="ARBA" id="ARBA00009922"/>
    </source>
</evidence>
<evidence type="ECO:0000256" key="7">
    <source>
        <dbReference type="ARBA" id="ARBA00034617"/>
    </source>
</evidence>
<dbReference type="GO" id="GO:0000725">
    <property type="term" value="P:recombinational repair"/>
    <property type="evidence" value="ECO:0007669"/>
    <property type="project" value="TreeGrafter"/>
</dbReference>
<keyword evidence="4 10" id="KW-0347">Helicase</keyword>
<keyword evidence="16" id="KW-1185">Reference proteome</keyword>
<dbReference type="GO" id="GO:0003677">
    <property type="term" value="F:DNA binding"/>
    <property type="evidence" value="ECO:0007669"/>
    <property type="project" value="InterPro"/>
</dbReference>
<evidence type="ECO:0000259" key="13">
    <source>
        <dbReference type="PROSITE" id="PS51198"/>
    </source>
</evidence>
<dbReference type="GO" id="GO:0033202">
    <property type="term" value="C:DNA helicase complex"/>
    <property type="evidence" value="ECO:0007669"/>
    <property type="project" value="TreeGrafter"/>
</dbReference>
<dbReference type="EMBL" id="CP031165">
    <property type="protein sequence ID" value="AXV05939.1"/>
    <property type="molecule type" value="Genomic_DNA"/>
</dbReference>
<dbReference type="InterPro" id="IPR014017">
    <property type="entry name" value="DNA_helicase_UvrD-like_C"/>
</dbReference>
<dbReference type="PROSITE" id="PS51217">
    <property type="entry name" value="UVRD_HELICASE_CTER"/>
    <property type="match status" value="1"/>
</dbReference>
<dbReference type="Pfam" id="PF13361">
    <property type="entry name" value="UvrD_C"/>
    <property type="match status" value="2"/>
</dbReference>
<keyword evidence="2 10" id="KW-0547">Nucleotide-binding</keyword>
<dbReference type="AlphaFoldDB" id="A0A346XUP2"/>
<dbReference type="SUPFAM" id="SSF52540">
    <property type="entry name" value="P-loop containing nucleoside triphosphate hydrolases"/>
    <property type="match status" value="1"/>
</dbReference>
<name>A0A346XUP2_9ACTN</name>
<comment type="similarity">
    <text evidence="1">Belongs to the helicase family. UvrD subfamily.</text>
</comment>
<dbReference type="SMART" id="SM00341">
    <property type="entry name" value="HRDC"/>
    <property type="match status" value="1"/>
</dbReference>
<dbReference type="InterPro" id="IPR014016">
    <property type="entry name" value="UvrD-like_ATP-bd"/>
</dbReference>
<dbReference type="GO" id="GO:0043138">
    <property type="term" value="F:3'-5' DNA helicase activity"/>
    <property type="evidence" value="ECO:0007669"/>
    <property type="project" value="UniProtKB-EC"/>
</dbReference>
<dbReference type="GO" id="GO:0005524">
    <property type="term" value="F:ATP binding"/>
    <property type="evidence" value="ECO:0007669"/>
    <property type="project" value="UniProtKB-UniRule"/>
</dbReference>
<comment type="catalytic activity">
    <reaction evidence="9">
        <text>ATP + H2O = ADP + phosphate + H(+)</text>
        <dbReference type="Rhea" id="RHEA:13065"/>
        <dbReference type="ChEBI" id="CHEBI:15377"/>
        <dbReference type="ChEBI" id="CHEBI:15378"/>
        <dbReference type="ChEBI" id="CHEBI:30616"/>
        <dbReference type="ChEBI" id="CHEBI:43474"/>
        <dbReference type="ChEBI" id="CHEBI:456216"/>
        <dbReference type="EC" id="5.6.2.4"/>
    </reaction>
</comment>
<dbReference type="Gene3D" id="1.10.150.80">
    <property type="entry name" value="HRDC domain"/>
    <property type="match status" value="1"/>
</dbReference>
<dbReference type="EC" id="5.6.2.4" evidence="8"/>
<evidence type="ECO:0000256" key="10">
    <source>
        <dbReference type="PROSITE-ProRule" id="PRU00560"/>
    </source>
</evidence>
<evidence type="ECO:0000256" key="2">
    <source>
        <dbReference type="ARBA" id="ARBA00022741"/>
    </source>
</evidence>
<feature type="domain" description="HRDC" evidence="12">
    <location>
        <begin position="604"/>
        <end position="679"/>
    </location>
</feature>
<gene>
    <name evidence="15" type="ORF">DVS28_a1239</name>
</gene>
<dbReference type="Proteomes" id="UP000264006">
    <property type="component" value="Chromosome"/>
</dbReference>
<comment type="catalytic activity">
    <reaction evidence="7">
        <text>Couples ATP hydrolysis with the unwinding of duplex DNA by translocating in the 3'-5' direction.</text>
        <dbReference type="EC" id="5.6.2.4"/>
    </reaction>
</comment>
<dbReference type="InterPro" id="IPR002121">
    <property type="entry name" value="HRDC_dom"/>
</dbReference>
<evidence type="ECO:0000313" key="15">
    <source>
        <dbReference type="EMBL" id="AXV05939.1"/>
    </source>
</evidence>
<evidence type="ECO:0000256" key="6">
    <source>
        <dbReference type="ARBA" id="ARBA00023235"/>
    </source>
</evidence>
<dbReference type="RefSeq" id="WP_164709997.1">
    <property type="nucleotide sequence ID" value="NZ_CP031165.1"/>
</dbReference>
<evidence type="ECO:0000313" key="16">
    <source>
        <dbReference type="Proteomes" id="UP000264006"/>
    </source>
</evidence>
<proteinExistence type="inferred from homology"/>
<dbReference type="PANTHER" id="PTHR11070">
    <property type="entry name" value="UVRD / RECB / PCRA DNA HELICASE FAMILY MEMBER"/>
    <property type="match status" value="1"/>
</dbReference>
<evidence type="ECO:0000259" key="12">
    <source>
        <dbReference type="PROSITE" id="PS50967"/>
    </source>
</evidence>
<sequence length="679" mass="73683">MPSSQPAVPEDLLARLNPEQARAAAAVTGPVRILAGAGTGKTRTITHRIAAQLLSGAFVPSQILAVTFTERAAAEMRDRIAALCSELGMDGVSVRAVTFHAAAWAQVRHFWPHLSDEPLPEVLGSKIPLLIGTARRLNVDAGDLASEVEWAANAGLDAEAVAASGRDELLDAATLAEVVRGYTDEKARRGAIDYEDMLRLSRELMDLDEPAASIRDRYRAFTVDEFQDTNALQWNLLRAWAGDRDDVCVVGDPAQTIFSFTGADARYLQNFPKAYPGTTSVQLNRSYRSTAQVLTLANRVLGRRAADLVPTIESEGAPEALLLERADDEAEQAVVVKAIQTLQKADVPLSEMAICYRINAQAAAWEEALREAGIRVSVRGEGSFYSRAEVTQAIGALVRAATTAPPPSGTVAPPVVDAPVANPNVIADVEEVLRDALAWRPNRPPQGRRARERWETIEAIRDEAAGLADDGLDLVGIAEELQARAASGSDRTAEAVTLMSMHRAKGTEYDAVFLVGLEEGLMPISHAKTDEEVDEERRLLYVGVTRARRWLWLTWVQKRPNRKGKPVSRRPSRFLYGLGPGAPKPGAKKKASGPKQSALADLPGDVDEMLVERLRDWRRERSRTDGVPAFVVFNDATLLDLAQRRPGSRTALLGVKGFGPAKADRYGSDVLAMIAGRPT</sequence>
<dbReference type="InterPro" id="IPR010997">
    <property type="entry name" value="HRDC-like_sf"/>
</dbReference>
<organism evidence="15 16">
    <name type="scientific">Euzebya pacifica</name>
    <dbReference type="NCBI Taxonomy" id="1608957"/>
    <lineage>
        <taxon>Bacteria</taxon>
        <taxon>Bacillati</taxon>
        <taxon>Actinomycetota</taxon>
        <taxon>Nitriliruptoria</taxon>
        <taxon>Euzebyales</taxon>
    </lineage>
</organism>
<feature type="binding site" evidence="10">
    <location>
        <begin position="35"/>
        <end position="42"/>
    </location>
    <ligand>
        <name>ATP</name>
        <dbReference type="ChEBI" id="CHEBI:30616"/>
    </ligand>
</feature>
<evidence type="ECO:0000256" key="11">
    <source>
        <dbReference type="SAM" id="MobiDB-lite"/>
    </source>
</evidence>
<dbReference type="InterPro" id="IPR013986">
    <property type="entry name" value="DExx_box_DNA_helicase_dom_sf"/>
</dbReference>
<dbReference type="CDD" id="cd17932">
    <property type="entry name" value="DEXQc_UvrD"/>
    <property type="match status" value="1"/>
</dbReference>
<feature type="domain" description="UvrD-like helicase ATP-binding" evidence="13">
    <location>
        <begin position="14"/>
        <end position="290"/>
    </location>
</feature>
<evidence type="ECO:0000259" key="14">
    <source>
        <dbReference type="PROSITE" id="PS51217"/>
    </source>
</evidence>
<dbReference type="PANTHER" id="PTHR11070:SF69">
    <property type="entry name" value="ATP-DEPENDENT DNA HELICASE UVRD2"/>
    <property type="match status" value="1"/>
</dbReference>